<evidence type="ECO:0000313" key="2">
    <source>
        <dbReference type="Proteomes" id="UP000322545"/>
    </source>
</evidence>
<dbReference type="PANTHER" id="PTHR11941">
    <property type="entry name" value="ENOYL-COA HYDRATASE-RELATED"/>
    <property type="match status" value="1"/>
</dbReference>
<dbReference type="AlphaFoldDB" id="A0A1M7L549"/>
<sequence length="257" mass="27470">MTELTHEIRGHTLWISFNRPQARNALTFEMYEGLAELCRTVPTDGSLRAVVLSGAGGKAFAAGTDMTQFRAFDKAQDALDYEARIDAVLDAVERCPLPTVAAINGACTGGGAAIAAACDLRIAASNLKFGFPIARTLGNCLAAANLARLSSLMGVGRVREMIFTARLIEAEEAHACGLISEILPDEAALMDRAAALANHLAGMAPLTLRATKEAMRRTQAAARAEDADLIELCYMSNDFRHGLEAFLAKQKPEWTGT</sequence>
<protein>
    <submittedName>
        <fullName evidence="1">Enoyl-CoA hydratase/carnithine racemase</fullName>
    </submittedName>
</protein>
<dbReference type="InterPro" id="IPR001753">
    <property type="entry name" value="Enoyl-CoA_hydra/iso"/>
</dbReference>
<dbReference type="SUPFAM" id="SSF52096">
    <property type="entry name" value="ClpP/crotonase"/>
    <property type="match status" value="1"/>
</dbReference>
<dbReference type="InterPro" id="IPR029045">
    <property type="entry name" value="ClpP/crotonase-like_dom_sf"/>
</dbReference>
<name>A0A1M7L549_9RHOB</name>
<reference evidence="1 2" key="1">
    <citation type="submission" date="2016-11" db="EMBL/GenBank/DDBJ databases">
        <authorList>
            <person name="Varghese N."/>
            <person name="Submissions S."/>
        </authorList>
    </citation>
    <scope>NUCLEOTIDE SEQUENCE [LARGE SCALE GENOMIC DNA]</scope>
    <source>
        <strain evidence="1 2">DSM 28249</strain>
    </source>
</reference>
<dbReference type="NCBIfam" id="NF004796">
    <property type="entry name" value="PRK06144.1"/>
    <property type="match status" value="1"/>
</dbReference>
<dbReference type="CDD" id="cd06558">
    <property type="entry name" value="crotonase-like"/>
    <property type="match status" value="1"/>
</dbReference>
<dbReference type="Pfam" id="PF00378">
    <property type="entry name" value="ECH_1"/>
    <property type="match status" value="1"/>
</dbReference>
<evidence type="ECO:0000313" key="1">
    <source>
        <dbReference type="EMBL" id="SHM73003.1"/>
    </source>
</evidence>
<proteinExistence type="predicted"/>
<organism evidence="1 2">
    <name type="scientific">Roseovarius litoreus</name>
    <dbReference type="NCBI Taxonomy" id="1155722"/>
    <lineage>
        <taxon>Bacteria</taxon>
        <taxon>Pseudomonadati</taxon>
        <taxon>Pseudomonadota</taxon>
        <taxon>Alphaproteobacteria</taxon>
        <taxon>Rhodobacterales</taxon>
        <taxon>Roseobacteraceae</taxon>
        <taxon>Roseovarius</taxon>
    </lineage>
</organism>
<accession>A0A1M7L549</accession>
<gene>
    <name evidence="1" type="ORF">SAMN05443432_11325</name>
</gene>
<dbReference type="EMBL" id="FRCB01000013">
    <property type="protein sequence ID" value="SHM73003.1"/>
    <property type="molecule type" value="Genomic_DNA"/>
</dbReference>
<dbReference type="RefSeq" id="WP_149780860.1">
    <property type="nucleotide sequence ID" value="NZ_FRCB01000013.1"/>
</dbReference>
<dbReference type="Gene3D" id="3.90.226.10">
    <property type="entry name" value="2-enoyl-CoA Hydratase, Chain A, domain 1"/>
    <property type="match status" value="1"/>
</dbReference>
<dbReference type="Proteomes" id="UP000322545">
    <property type="component" value="Unassembled WGS sequence"/>
</dbReference>
<dbReference type="GO" id="GO:0006635">
    <property type="term" value="P:fatty acid beta-oxidation"/>
    <property type="evidence" value="ECO:0007669"/>
    <property type="project" value="TreeGrafter"/>
</dbReference>
<dbReference type="PANTHER" id="PTHR11941:SF54">
    <property type="entry name" value="ENOYL-COA HYDRATASE, MITOCHONDRIAL"/>
    <property type="match status" value="1"/>
</dbReference>
<dbReference type="GO" id="GO:0003824">
    <property type="term" value="F:catalytic activity"/>
    <property type="evidence" value="ECO:0007669"/>
    <property type="project" value="UniProtKB-ARBA"/>
</dbReference>
<keyword evidence="2" id="KW-1185">Reference proteome</keyword>